<gene>
    <name evidence="2" type="ORF">ACMD2_15047</name>
</gene>
<feature type="non-terminal residue" evidence="2">
    <location>
        <position position="1"/>
    </location>
</feature>
<proteinExistence type="predicted"/>
<dbReference type="InterPro" id="IPR007877">
    <property type="entry name" value="DUF707"/>
</dbReference>
<evidence type="ECO:0000256" key="1">
    <source>
        <dbReference type="SAM" id="Phobius"/>
    </source>
</evidence>
<evidence type="ECO:0000313" key="2">
    <source>
        <dbReference type="EMBL" id="OAY63171.1"/>
    </source>
</evidence>
<dbReference type="EMBL" id="LSRQ01008377">
    <property type="protein sequence ID" value="OAY63171.1"/>
    <property type="molecule type" value="Genomic_DNA"/>
</dbReference>
<accession>A0A199UEM4</accession>
<dbReference type="Proteomes" id="UP000092600">
    <property type="component" value="Unassembled WGS sequence"/>
</dbReference>
<dbReference type="STRING" id="4615.A0A199UEM4"/>
<feature type="non-terminal residue" evidence="2">
    <location>
        <position position="237"/>
    </location>
</feature>
<protein>
    <submittedName>
        <fullName evidence="2">Uncharacterized protein</fullName>
    </submittedName>
</protein>
<dbReference type="PANTHER" id="PTHR31210">
    <property type="entry name" value="OS06G0731900 PROTEIN"/>
    <property type="match status" value="1"/>
</dbReference>
<dbReference type="Pfam" id="PF05212">
    <property type="entry name" value="DUF707"/>
    <property type="match status" value="1"/>
</dbReference>
<reference evidence="2 3" key="1">
    <citation type="journal article" date="2016" name="DNA Res.">
        <title>The draft genome of MD-2 pineapple using hybrid error correction of long reads.</title>
        <authorList>
            <person name="Redwan R.M."/>
            <person name="Saidin A."/>
            <person name="Kumar S.V."/>
        </authorList>
    </citation>
    <scope>NUCLEOTIDE SEQUENCE [LARGE SCALE GENOMIC DNA]</scope>
    <source>
        <strain evidence="3">cv. MD2</strain>
        <tissue evidence="2">Leaf</tissue>
    </source>
</reference>
<comment type="caution">
    <text evidence="2">The sequence shown here is derived from an EMBL/GenBank/DDBJ whole genome shotgun (WGS) entry which is preliminary data.</text>
</comment>
<feature type="transmembrane region" description="Helical" evidence="1">
    <location>
        <begin position="33"/>
        <end position="52"/>
    </location>
</feature>
<keyword evidence="1" id="KW-0472">Membrane</keyword>
<evidence type="ECO:0000313" key="3">
    <source>
        <dbReference type="Proteomes" id="UP000092600"/>
    </source>
</evidence>
<keyword evidence="1" id="KW-0812">Transmembrane</keyword>
<dbReference type="PANTHER" id="PTHR31210:SF11">
    <property type="entry name" value="KETOGLUTARATE REDUCTASE TRANS-SPLICING-LIKE PROTEIN, PUTATIVE (DUF707)-RELATED"/>
    <property type="match status" value="1"/>
</dbReference>
<organism evidence="2 3">
    <name type="scientific">Ananas comosus</name>
    <name type="common">Pineapple</name>
    <name type="synonym">Ananas ananas</name>
    <dbReference type="NCBI Taxonomy" id="4615"/>
    <lineage>
        <taxon>Eukaryota</taxon>
        <taxon>Viridiplantae</taxon>
        <taxon>Streptophyta</taxon>
        <taxon>Embryophyta</taxon>
        <taxon>Tracheophyta</taxon>
        <taxon>Spermatophyta</taxon>
        <taxon>Magnoliopsida</taxon>
        <taxon>Liliopsida</taxon>
        <taxon>Poales</taxon>
        <taxon>Bromeliaceae</taxon>
        <taxon>Bromelioideae</taxon>
        <taxon>Ananas</taxon>
    </lineage>
</organism>
<name>A0A199UEM4_ANACO</name>
<sequence>ILVDFVSLERDEAPHFGPLLTDPANRRAYYCNFHIVASFFCIAFLIGGPFFVNMQRFLHPDIVAEYNYVFLWDEDLGEGLEISQPALDMAKSEVHHQITARGRKGYVHRRIYKSRGGGRCYENSTAPPCTGWVEMMAPVFSRAAWRCVWHMIQNDLIHAWGLDKKLGYCAQGDRSKNIGVVDSEYIVHLGIPTLGGFSENKIRRRSYAELIMFQKRWKRAVAAADCWNDPYPETEKE</sequence>
<keyword evidence="1" id="KW-1133">Transmembrane helix</keyword>
<dbReference type="AlphaFoldDB" id="A0A199UEM4"/>